<proteinExistence type="predicted"/>
<dbReference type="InterPro" id="IPR013181">
    <property type="entry name" value="DUF1719"/>
</dbReference>
<dbReference type="SMART" id="SM01157">
    <property type="entry name" value="DUF1719"/>
    <property type="match status" value="1"/>
</dbReference>
<dbReference type="Gramene" id="Zm00001eb262970_T001">
    <property type="protein sequence ID" value="Zm00001eb262970_P001"/>
    <property type="gene ID" value="Zm00001eb262970"/>
</dbReference>
<dbReference type="Pfam" id="PF08224">
    <property type="entry name" value="DUF1719"/>
    <property type="match status" value="1"/>
</dbReference>
<sequence length="174" mass="19648">MLPSHLSRLSPPPALAEMRQAQAVAMSGDSRGKSMKYHAVHMNSSRGLYLGFMLRLSESTDILGVIIRCLQSVTPRLKPTAECVKRELIQLPTQDFSWLPYGLHTKNEYWNNVHCSLTQWYRPNPLCCNEHKNNNNLITSSVIGSTFPEEVIVVHLHCSARSRYLIIVNSSGQN</sequence>
<dbReference type="EnsemblPlants" id="Zm00001eb262970_T001">
    <property type="protein sequence ID" value="Zm00001eb262970_P001"/>
    <property type="gene ID" value="Zm00001eb262970"/>
</dbReference>
<organism evidence="1 2">
    <name type="scientific">Zea mays</name>
    <name type="common">Maize</name>
    <dbReference type="NCBI Taxonomy" id="4577"/>
    <lineage>
        <taxon>Eukaryota</taxon>
        <taxon>Viridiplantae</taxon>
        <taxon>Streptophyta</taxon>
        <taxon>Embryophyta</taxon>
        <taxon>Tracheophyta</taxon>
        <taxon>Spermatophyta</taxon>
        <taxon>Magnoliopsida</taxon>
        <taxon>Liliopsida</taxon>
        <taxon>Poales</taxon>
        <taxon>Poaceae</taxon>
        <taxon>PACMAD clade</taxon>
        <taxon>Panicoideae</taxon>
        <taxon>Andropogonodae</taxon>
        <taxon>Andropogoneae</taxon>
        <taxon>Tripsacinae</taxon>
        <taxon>Zea</taxon>
    </lineage>
</organism>
<reference evidence="1" key="2">
    <citation type="submission" date="2019-07" db="EMBL/GenBank/DDBJ databases">
        <authorList>
            <person name="Seetharam A."/>
            <person name="Woodhouse M."/>
            <person name="Cannon E."/>
        </authorList>
    </citation>
    <scope>NUCLEOTIDE SEQUENCE [LARGE SCALE GENOMIC DNA]</scope>
    <source>
        <strain evidence="1">cv. B73</strain>
    </source>
</reference>
<gene>
    <name evidence="1" type="primary">LOC109939223</name>
</gene>
<evidence type="ECO:0000313" key="2">
    <source>
        <dbReference type="Proteomes" id="UP000007305"/>
    </source>
</evidence>
<dbReference type="Proteomes" id="UP000007305">
    <property type="component" value="Chromosome 6"/>
</dbReference>
<evidence type="ECO:0000313" key="1">
    <source>
        <dbReference type="EnsemblPlants" id="Zm00001eb262970_P001"/>
    </source>
</evidence>
<protein>
    <submittedName>
        <fullName evidence="1">Uncharacterized protein</fullName>
    </submittedName>
</protein>
<name>A0A804PSI0_MAIZE</name>
<dbReference type="AlphaFoldDB" id="A0A804PSI0"/>
<reference evidence="2" key="1">
    <citation type="journal article" date="2009" name="Science">
        <title>The B73 maize genome: complexity, diversity, and dynamics.</title>
        <authorList>
            <person name="Schnable P.S."/>
            <person name="Ware D."/>
            <person name="Fulton R.S."/>
            <person name="Stein J.C."/>
            <person name="Wei F."/>
            <person name="Pasternak S."/>
            <person name="Liang C."/>
            <person name="Zhang J."/>
            <person name="Fulton L."/>
            <person name="Graves T.A."/>
            <person name="Minx P."/>
            <person name="Reily A.D."/>
            <person name="Courtney L."/>
            <person name="Kruchowski S.S."/>
            <person name="Tomlinson C."/>
            <person name="Strong C."/>
            <person name="Delehaunty K."/>
            <person name="Fronick C."/>
            <person name="Courtney B."/>
            <person name="Rock S.M."/>
            <person name="Belter E."/>
            <person name="Du F."/>
            <person name="Kim K."/>
            <person name="Abbott R.M."/>
            <person name="Cotton M."/>
            <person name="Levy A."/>
            <person name="Marchetto P."/>
            <person name="Ochoa K."/>
            <person name="Jackson S.M."/>
            <person name="Gillam B."/>
            <person name="Chen W."/>
            <person name="Yan L."/>
            <person name="Higginbotham J."/>
            <person name="Cardenas M."/>
            <person name="Waligorski J."/>
            <person name="Applebaum E."/>
            <person name="Phelps L."/>
            <person name="Falcone J."/>
            <person name="Kanchi K."/>
            <person name="Thane T."/>
            <person name="Scimone A."/>
            <person name="Thane N."/>
            <person name="Henke J."/>
            <person name="Wang T."/>
            <person name="Ruppert J."/>
            <person name="Shah N."/>
            <person name="Rotter K."/>
            <person name="Hodges J."/>
            <person name="Ingenthron E."/>
            <person name="Cordes M."/>
            <person name="Kohlberg S."/>
            <person name="Sgro J."/>
            <person name="Delgado B."/>
            <person name="Mead K."/>
            <person name="Chinwalla A."/>
            <person name="Leonard S."/>
            <person name="Crouse K."/>
            <person name="Collura K."/>
            <person name="Kudrna D."/>
            <person name="Currie J."/>
            <person name="He R."/>
            <person name="Angelova A."/>
            <person name="Rajasekar S."/>
            <person name="Mueller T."/>
            <person name="Lomeli R."/>
            <person name="Scara G."/>
            <person name="Ko A."/>
            <person name="Delaney K."/>
            <person name="Wissotski M."/>
            <person name="Lopez G."/>
            <person name="Campos D."/>
            <person name="Braidotti M."/>
            <person name="Ashley E."/>
            <person name="Golser W."/>
            <person name="Kim H."/>
            <person name="Lee S."/>
            <person name="Lin J."/>
            <person name="Dujmic Z."/>
            <person name="Kim W."/>
            <person name="Talag J."/>
            <person name="Zuccolo A."/>
            <person name="Fan C."/>
            <person name="Sebastian A."/>
            <person name="Kramer M."/>
            <person name="Spiegel L."/>
            <person name="Nascimento L."/>
            <person name="Zutavern T."/>
            <person name="Miller B."/>
            <person name="Ambroise C."/>
            <person name="Muller S."/>
            <person name="Spooner W."/>
            <person name="Narechania A."/>
            <person name="Ren L."/>
            <person name="Wei S."/>
            <person name="Kumari S."/>
            <person name="Faga B."/>
            <person name="Levy M.J."/>
            <person name="McMahan L."/>
            <person name="Van Buren P."/>
            <person name="Vaughn M.W."/>
            <person name="Ying K."/>
            <person name="Yeh C.-T."/>
            <person name="Emrich S.J."/>
            <person name="Jia Y."/>
            <person name="Kalyanaraman A."/>
            <person name="Hsia A.-P."/>
            <person name="Barbazuk W.B."/>
            <person name="Baucom R.S."/>
            <person name="Brutnell T.P."/>
            <person name="Carpita N.C."/>
            <person name="Chaparro C."/>
            <person name="Chia J.-M."/>
            <person name="Deragon J.-M."/>
            <person name="Estill J.C."/>
            <person name="Fu Y."/>
            <person name="Jeddeloh J.A."/>
            <person name="Han Y."/>
            <person name="Lee H."/>
            <person name="Li P."/>
            <person name="Lisch D.R."/>
            <person name="Liu S."/>
            <person name="Liu Z."/>
            <person name="Nagel D.H."/>
            <person name="McCann M.C."/>
            <person name="SanMiguel P."/>
            <person name="Myers A.M."/>
            <person name="Nettleton D."/>
            <person name="Nguyen J."/>
            <person name="Penning B.W."/>
            <person name="Ponnala L."/>
            <person name="Schneider K.L."/>
            <person name="Schwartz D.C."/>
            <person name="Sharma A."/>
            <person name="Soderlund C."/>
            <person name="Springer N.M."/>
            <person name="Sun Q."/>
            <person name="Wang H."/>
            <person name="Waterman M."/>
            <person name="Westerman R."/>
            <person name="Wolfgruber T.K."/>
            <person name="Yang L."/>
            <person name="Yu Y."/>
            <person name="Zhang L."/>
            <person name="Zhou S."/>
            <person name="Zhu Q."/>
            <person name="Bennetzen J.L."/>
            <person name="Dawe R.K."/>
            <person name="Jiang J."/>
            <person name="Jiang N."/>
            <person name="Presting G.G."/>
            <person name="Wessler S.R."/>
            <person name="Aluru S."/>
            <person name="Martienssen R.A."/>
            <person name="Clifton S.W."/>
            <person name="McCombie W.R."/>
            <person name="Wing R.A."/>
            <person name="Wilson R.K."/>
        </authorList>
    </citation>
    <scope>NUCLEOTIDE SEQUENCE [LARGE SCALE GENOMIC DNA]</scope>
    <source>
        <strain evidence="2">cv. B73</strain>
    </source>
</reference>
<reference evidence="1" key="3">
    <citation type="submission" date="2021-05" db="UniProtKB">
        <authorList>
            <consortium name="EnsemblPlants"/>
        </authorList>
    </citation>
    <scope>IDENTIFICATION</scope>
    <source>
        <strain evidence="1">cv. B73</strain>
    </source>
</reference>
<accession>A0A804PSI0</accession>
<keyword evidence="2" id="KW-1185">Reference proteome</keyword>